<dbReference type="EC" id="2.7.7.7" evidence="20"/>
<dbReference type="Pfam" id="PF00136">
    <property type="entry name" value="DNA_pol_B"/>
    <property type="match status" value="1"/>
</dbReference>
<evidence type="ECO:0000256" key="19">
    <source>
        <dbReference type="ARBA" id="ARBA00066055"/>
    </source>
</evidence>
<dbReference type="InterPro" id="IPR006134">
    <property type="entry name" value="DNA-dir_DNA_pol_B_multi_dom"/>
</dbReference>
<comment type="catalytic activity">
    <reaction evidence="18 20">
        <text>DNA(n) + a 2'-deoxyribonucleoside 5'-triphosphate = DNA(n+1) + diphosphate</text>
        <dbReference type="Rhea" id="RHEA:22508"/>
        <dbReference type="Rhea" id="RHEA-COMP:17339"/>
        <dbReference type="Rhea" id="RHEA-COMP:17340"/>
        <dbReference type="ChEBI" id="CHEBI:33019"/>
        <dbReference type="ChEBI" id="CHEBI:61560"/>
        <dbReference type="ChEBI" id="CHEBI:173112"/>
        <dbReference type="EC" id="2.7.7.7"/>
    </reaction>
</comment>
<evidence type="ECO:0000256" key="2">
    <source>
        <dbReference type="ARBA" id="ARBA00004123"/>
    </source>
</evidence>
<dbReference type="PANTHER" id="PTHR45812:SF1">
    <property type="entry name" value="DNA POLYMERASE ZETA CATALYTIC SUBUNIT"/>
    <property type="match status" value="1"/>
</dbReference>
<dbReference type="Gene3D" id="1.10.287.690">
    <property type="entry name" value="Helix hairpin bin"/>
    <property type="match status" value="1"/>
</dbReference>
<dbReference type="InterPro" id="IPR056435">
    <property type="entry name" value="DPOD/Z_N"/>
</dbReference>
<feature type="region of interest" description="Disordered" evidence="21">
    <location>
        <begin position="415"/>
        <end position="470"/>
    </location>
</feature>
<keyword evidence="5 20" id="KW-0808">Transferase</keyword>
<feature type="domain" description="DNA polymerase delta/zeta catalytic subunit N-terminal" evidence="25">
    <location>
        <begin position="75"/>
        <end position="166"/>
    </location>
</feature>
<dbReference type="Gene3D" id="3.30.420.10">
    <property type="entry name" value="Ribonuclease H-like superfamily/Ribonuclease H"/>
    <property type="match status" value="1"/>
</dbReference>
<keyword evidence="16" id="KW-0234">DNA repair</keyword>
<evidence type="ECO:0000313" key="28">
    <source>
        <dbReference type="Proteomes" id="UP001377567"/>
    </source>
</evidence>
<evidence type="ECO:0000256" key="17">
    <source>
        <dbReference type="ARBA" id="ARBA00023242"/>
    </source>
</evidence>
<evidence type="ECO:0000256" key="16">
    <source>
        <dbReference type="ARBA" id="ARBA00023204"/>
    </source>
</evidence>
<dbReference type="PRINTS" id="PR00106">
    <property type="entry name" value="DNAPOLB"/>
</dbReference>
<evidence type="ECO:0000256" key="15">
    <source>
        <dbReference type="ARBA" id="ARBA00023125"/>
    </source>
</evidence>
<dbReference type="InterPro" id="IPR017964">
    <property type="entry name" value="DNA-dir_DNA_pol_B_CS"/>
</dbReference>
<evidence type="ECO:0000256" key="3">
    <source>
        <dbReference type="ARBA" id="ARBA00005755"/>
    </source>
</evidence>
<dbReference type="GO" id="GO:0016035">
    <property type="term" value="C:zeta DNA polymerase complex"/>
    <property type="evidence" value="ECO:0007669"/>
    <property type="project" value="InterPro"/>
</dbReference>
<evidence type="ECO:0000256" key="21">
    <source>
        <dbReference type="SAM" id="MobiDB-lite"/>
    </source>
</evidence>
<dbReference type="Gene3D" id="3.90.1600.10">
    <property type="entry name" value="Palm domain of DNA polymerase"/>
    <property type="match status" value="1"/>
</dbReference>
<evidence type="ECO:0000256" key="8">
    <source>
        <dbReference type="ARBA" id="ARBA00022723"/>
    </source>
</evidence>
<organism evidence="27 28">
    <name type="scientific">Maudiozyma humilis</name>
    <name type="common">Sour dough yeast</name>
    <name type="synonym">Kazachstania humilis</name>
    <dbReference type="NCBI Taxonomy" id="51915"/>
    <lineage>
        <taxon>Eukaryota</taxon>
        <taxon>Fungi</taxon>
        <taxon>Dikarya</taxon>
        <taxon>Ascomycota</taxon>
        <taxon>Saccharomycotina</taxon>
        <taxon>Saccharomycetes</taxon>
        <taxon>Saccharomycetales</taxon>
        <taxon>Saccharomycetaceae</taxon>
        <taxon>Maudiozyma</taxon>
    </lineage>
</organism>
<keyword evidence="6 20" id="KW-0548">Nucleotidyltransferase</keyword>
<comment type="subcellular location">
    <subcellularLocation>
        <location evidence="2 20">Nucleus</location>
    </subcellularLocation>
</comment>
<keyword evidence="14 20" id="KW-0411">Iron-sulfur</keyword>
<accession>A0AAV5RZS8</accession>
<feature type="domain" description="C4-type zinc-finger of DNA polymerase delta" evidence="24">
    <location>
        <begin position="1419"/>
        <end position="1500"/>
    </location>
</feature>
<dbReference type="GO" id="GO:0000166">
    <property type="term" value="F:nucleotide binding"/>
    <property type="evidence" value="ECO:0007669"/>
    <property type="project" value="InterPro"/>
</dbReference>
<comment type="cofactor">
    <cofactor evidence="1 20">
        <name>[4Fe-4S] cluster</name>
        <dbReference type="ChEBI" id="CHEBI:49883"/>
    </cofactor>
</comment>
<dbReference type="InterPro" id="IPR042087">
    <property type="entry name" value="DNA_pol_B_thumb"/>
</dbReference>
<dbReference type="GO" id="GO:0003887">
    <property type="term" value="F:DNA-directed DNA polymerase activity"/>
    <property type="evidence" value="ECO:0007669"/>
    <property type="project" value="UniProtKB-KW"/>
</dbReference>
<evidence type="ECO:0000259" key="23">
    <source>
        <dbReference type="Pfam" id="PF03104"/>
    </source>
</evidence>
<dbReference type="InterPro" id="IPR056447">
    <property type="entry name" value="REV3_N"/>
</dbReference>
<dbReference type="Proteomes" id="UP001377567">
    <property type="component" value="Unassembled WGS sequence"/>
</dbReference>
<dbReference type="FunFam" id="1.10.287.690:FF:000002">
    <property type="entry name" value="DNA polymerase zeta"/>
    <property type="match status" value="1"/>
</dbReference>
<dbReference type="Gene3D" id="1.10.132.60">
    <property type="entry name" value="DNA polymerase family B, C-terminal domain"/>
    <property type="match status" value="1"/>
</dbReference>
<dbReference type="Pfam" id="PF24055">
    <property type="entry name" value="POL3_N"/>
    <property type="match status" value="1"/>
</dbReference>
<keyword evidence="15 20" id="KW-0238">DNA-binding</keyword>
<keyword evidence="7 20" id="KW-0235">DNA replication</keyword>
<evidence type="ECO:0000256" key="11">
    <source>
        <dbReference type="ARBA" id="ARBA00022833"/>
    </source>
</evidence>
<comment type="caution">
    <text evidence="27">The sequence shown here is derived from an EMBL/GenBank/DDBJ whole genome shotgun (WGS) entry which is preliminary data.</text>
</comment>
<evidence type="ECO:0000256" key="9">
    <source>
        <dbReference type="ARBA" id="ARBA00022763"/>
    </source>
</evidence>
<evidence type="ECO:0000259" key="22">
    <source>
        <dbReference type="Pfam" id="PF00136"/>
    </source>
</evidence>
<proteinExistence type="inferred from homology"/>
<dbReference type="PROSITE" id="PS00116">
    <property type="entry name" value="DNA_POLYMERASE_B"/>
    <property type="match status" value="1"/>
</dbReference>
<evidence type="ECO:0000259" key="24">
    <source>
        <dbReference type="Pfam" id="PF14260"/>
    </source>
</evidence>
<dbReference type="InterPro" id="IPR036397">
    <property type="entry name" value="RNaseH_sf"/>
</dbReference>
<keyword evidence="4 20" id="KW-0004">4Fe-4S</keyword>
<dbReference type="SMART" id="SM00486">
    <property type="entry name" value="POLBc"/>
    <property type="match status" value="1"/>
</dbReference>
<keyword evidence="10 20" id="KW-0863">Zinc-finger</keyword>
<dbReference type="InterPro" id="IPR043502">
    <property type="entry name" value="DNA/RNA_pol_sf"/>
</dbReference>
<evidence type="ECO:0000256" key="4">
    <source>
        <dbReference type="ARBA" id="ARBA00022485"/>
    </source>
</evidence>
<dbReference type="InterPro" id="IPR006172">
    <property type="entry name" value="DNA-dir_DNA_pol_B"/>
</dbReference>
<dbReference type="GO" id="GO:0005634">
    <property type="term" value="C:nucleus"/>
    <property type="evidence" value="ECO:0007669"/>
    <property type="project" value="UniProtKB-SubCell"/>
</dbReference>
<evidence type="ECO:0000256" key="6">
    <source>
        <dbReference type="ARBA" id="ARBA00022695"/>
    </source>
</evidence>
<dbReference type="Pfam" id="PF03104">
    <property type="entry name" value="DNA_pol_B_exo1"/>
    <property type="match status" value="1"/>
</dbReference>
<keyword evidence="17 20" id="KW-0539">Nucleus</keyword>
<dbReference type="InterPro" id="IPR023211">
    <property type="entry name" value="DNA_pol_palm_dom_sf"/>
</dbReference>
<keyword evidence="12 20" id="KW-0239">DNA-directed DNA polymerase</keyword>
<name>A0AAV5RZS8_MAUHU</name>
<dbReference type="PANTHER" id="PTHR45812">
    <property type="entry name" value="DNA POLYMERASE ZETA CATALYTIC SUBUNIT"/>
    <property type="match status" value="1"/>
</dbReference>
<keyword evidence="13 20" id="KW-0408">Iron</keyword>
<protein>
    <recommendedName>
        <fullName evidence="20">DNA polymerase</fullName>
        <ecNumber evidence="20">2.7.7.7</ecNumber>
    </recommendedName>
</protein>
<evidence type="ECO:0000256" key="13">
    <source>
        <dbReference type="ARBA" id="ARBA00023004"/>
    </source>
</evidence>
<keyword evidence="9" id="KW-0227">DNA damage</keyword>
<keyword evidence="28" id="KW-1185">Reference proteome</keyword>
<dbReference type="SUPFAM" id="SSF56672">
    <property type="entry name" value="DNA/RNA polymerases"/>
    <property type="match status" value="1"/>
</dbReference>
<evidence type="ECO:0000256" key="18">
    <source>
        <dbReference type="ARBA" id="ARBA00049244"/>
    </source>
</evidence>
<evidence type="ECO:0000256" key="12">
    <source>
        <dbReference type="ARBA" id="ARBA00022932"/>
    </source>
</evidence>
<dbReference type="Pfam" id="PF14260">
    <property type="entry name" value="zf-C4pol"/>
    <property type="match status" value="1"/>
</dbReference>
<feature type="domain" description="DNA-directed DNA polymerase family B exonuclease" evidence="23">
    <location>
        <begin position="656"/>
        <end position="864"/>
    </location>
</feature>
<dbReference type="InterPro" id="IPR006133">
    <property type="entry name" value="DNA-dir_DNA_pol_B_exonuc"/>
</dbReference>
<dbReference type="CDD" id="cd05778">
    <property type="entry name" value="DNA_polB_zeta_exo"/>
    <property type="match status" value="1"/>
</dbReference>
<reference evidence="27 28" key="1">
    <citation type="journal article" date="2023" name="Elife">
        <title>Identification of key yeast species and microbe-microbe interactions impacting larval growth of Drosophila in the wild.</title>
        <authorList>
            <person name="Mure A."/>
            <person name="Sugiura Y."/>
            <person name="Maeda R."/>
            <person name="Honda K."/>
            <person name="Sakurai N."/>
            <person name="Takahashi Y."/>
            <person name="Watada M."/>
            <person name="Katoh T."/>
            <person name="Gotoh A."/>
            <person name="Gotoh Y."/>
            <person name="Taniguchi I."/>
            <person name="Nakamura K."/>
            <person name="Hayashi T."/>
            <person name="Katayama T."/>
            <person name="Uemura T."/>
            <person name="Hattori Y."/>
        </authorList>
    </citation>
    <scope>NUCLEOTIDE SEQUENCE [LARGE SCALE GENOMIC DNA]</scope>
    <source>
        <strain evidence="27 28">KH-74</strain>
    </source>
</reference>
<dbReference type="FunFam" id="1.10.132.60:FF:000007">
    <property type="entry name" value="DNA polymerase"/>
    <property type="match status" value="1"/>
</dbReference>
<gene>
    <name evidence="27" type="ORF">DAKH74_035310</name>
</gene>
<dbReference type="Gene3D" id="3.30.342.10">
    <property type="entry name" value="DNA Polymerase, chain B, domain 1"/>
    <property type="match status" value="1"/>
</dbReference>
<dbReference type="EMBL" id="BTGD01000010">
    <property type="protein sequence ID" value="GMM56915.1"/>
    <property type="molecule type" value="Genomic_DNA"/>
</dbReference>
<evidence type="ECO:0000256" key="14">
    <source>
        <dbReference type="ARBA" id="ARBA00023014"/>
    </source>
</evidence>
<dbReference type="CDD" id="cd05534">
    <property type="entry name" value="POLBc_zeta"/>
    <property type="match status" value="1"/>
</dbReference>
<dbReference type="GO" id="GO:0003677">
    <property type="term" value="F:DNA binding"/>
    <property type="evidence" value="ECO:0007669"/>
    <property type="project" value="UniProtKB-KW"/>
</dbReference>
<evidence type="ECO:0000259" key="25">
    <source>
        <dbReference type="Pfam" id="PF24055"/>
    </source>
</evidence>
<evidence type="ECO:0000256" key="7">
    <source>
        <dbReference type="ARBA" id="ARBA00022705"/>
    </source>
</evidence>
<keyword evidence="11 20" id="KW-0862">Zinc</keyword>
<dbReference type="SUPFAM" id="SSF53098">
    <property type="entry name" value="Ribonuclease H-like"/>
    <property type="match status" value="1"/>
</dbReference>
<dbReference type="GO" id="GO:0008270">
    <property type="term" value="F:zinc ion binding"/>
    <property type="evidence" value="ECO:0007669"/>
    <property type="project" value="UniProtKB-KW"/>
</dbReference>
<evidence type="ECO:0000256" key="5">
    <source>
        <dbReference type="ARBA" id="ARBA00022679"/>
    </source>
</evidence>
<dbReference type="InterPro" id="IPR012337">
    <property type="entry name" value="RNaseH-like_sf"/>
</dbReference>
<sequence>MNNDTFTSTNGSSSSLSQDEIHISMNHYDFYMSKPTVLDRSAGTSLPIKKYHLVPIIRVYGCLPSGHQVLCHIHGIFPYIFIRYDGDNSDSSSIMNQKCAQLHMQLESGVSEYYSKDAPYKQNPNSMGNLQHIANVSVVKGVPFYGYHVGWYTFYKISLLHPSHVNKISDLLREGKLLKKTVKTYESHIPYLLQFSADYNLFGCDWITLQKCYFRKPVLNEILDIDNVMMTDALEEFLKEFCKNDKSILDKTMFPRIGNGLLEVDIIPQFIKNIENLSFSDVAKNFPQTGESVLSSKVKYYVESTRKMVHELDSQRTLFSLDQYQKPKDIEREEVKENDWQLSPEYSQAFSKAKEDTKLYSRTPRFNDFIKNDERFMAIPSPHDALKEIWPLIPSSLNSQGDEKHTEMILDESLHGLGIPNNNDSDVSEHEVDGPSDNEENNEPKTIGNPDADQNNANKEDMINLPDSDLDKNILDRQHSVINPDFTSTWKDKKQSQSMDYQLTQHITKRRKPSQEKPSQTFTQAITQRSRNTGINYGASAFLYKAPPFNYSDIKDSLIQNGFPEIEYEGIHYGNPRDYNRKPYIYAGNRFDVHTDHLIGRIPVTFDNQPLILENIKSENLFETWKYDKKPPSYSEIQDNTKQKLSNDIPSKSQITFGSRTSKLNYKFKSMSPNKKAKPKKDIQETLTHLSLEIHVNTRDSLKPDPSKDEVCFIVWKVDDETYPFDLDIATEGFLIVHTDTENKAGETRLRNAAGSSLVSFYESEFDMLDALTDLILFFDPDVLSGFEVNLASWGYIMQRSQKIHNFNLAEEISRVSLKWKSKKIQKKSREYTHSSGTSVTGRYVFNIWRLMRSNVALTQYSIENLAFQLLHERIPHFSYKELSNMWNETGSVTYQKTVFNYWLTRVRVNIKLLQKQDFIDKTMQQARLIGIDFHSVYFRGSQYKVESFLIRMCKSEDFMLVSPTKTDVQNQRALECVPLVMEPESAFYKSPMVVLDFQSLYPSVIMAYNYCYSTMIGRVRDLKLNNNIIGVGSVSLKKGILDLLSDYVNISPNGVIFVKPQIRKSTLSRMLKEILDIRVMVKKTISELGPGNEALKKSLSNKQLALKLLANVTYGYTSASFSGRMPCADLADSVVQTGRETLEKAIKLIESNEEWGAKVVYGDTDSLFIYLPGKSKDDAFRIGNEMSLAVSGANPDPIFLKFEKVYFPSILVSKKRYVGYAYEYPGQVEPKFDSKGIETVRRDGHPAQQKIIEQALRILFETKDVSNVKEYVQSQFSKIYSGKVSIQDFCFAKEVKLGKYKSESTAPAGAVVAKRQMEKDKRAEPQYKERIPYLVVKSTIGKPLRDRSISPEEYMKDEMLELDAEYYINKTLIPPLGRLFNIAGIDVAQWDTGLTRRKKGLRDIKGSKMKMLGSSVLCCNCRINHVRDNESNLCVACLESAKTTAVSLLQAIGEREKDCHDLNMVCRACSYRYSKDAGSAGDDVAARCSSYDCPIYYSKMKNKKVLSSDEFNRKRAALKYLDTW</sequence>
<evidence type="ECO:0000256" key="1">
    <source>
        <dbReference type="ARBA" id="ARBA00001966"/>
    </source>
</evidence>
<evidence type="ECO:0000256" key="20">
    <source>
        <dbReference type="RuleBase" id="RU000442"/>
    </source>
</evidence>
<dbReference type="GO" id="GO:0051539">
    <property type="term" value="F:4 iron, 4 sulfur cluster binding"/>
    <property type="evidence" value="ECO:0007669"/>
    <property type="project" value="UniProtKB-KW"/>
</dbReference>
<keyword evidence="8 20" id="KW-0479">Metal-binding</keyword>
<dbReference type="InterPro" id="IPR025687">
    <property type="entry name" value="Znf-C4pol"/>
</dbReference>
<evidence type="ECO:0000313" key="27">
    <source>
        <dbReference type="EMBL" id="GMM56915.1"/>
    </source>
</evidence>
<dbReference type="GO" id="GO:0000724">
    <property type="term" value="P:double-strand break repair via homologous recombination"/>
    <property type="evidence" value="ECO:0007669"/>
    <property type="project" value="TreeGrafter"/>
</dbReference>
<comment type="similarity">
    <text evidence="3 20">Belongs to the DNA polymerase type-B family.</text>
</comment>
<comment type="subunit">
    <text evidence="19">Forms DNA polymerase zeta with REV7.</text>
</comment>
<evidence type="ECO:0000256" key="10">
    <source>
        <dbReference type="ARBA" id="ARBA00022771"/>
    </source>
</evidence>
<evidence type="ECO:0000259" key="26">
    <source>
        <dbReference type="Pfam" id="PF24065"/>
    </source>
</evidence>
<dbReference type="Pfam" id="PF24065">
    <property type="entry name" value="REV3_N"/>
    <property type="match status" value="1"/>
</dbReference>
<feature type="domain" description="DNA polymerase zeta catalytic subunit N-terminal" evidence="26">
    <location>
        <begin position="22"/>
        <end position="74"/>
    </location>
</feature>
<feature type="domain" description="DNA-directed DNA polymerase family B multifunctional" evidence="22">
    <location>
        <begin position="932"/>
        <end position="1382"/>
    </location>
</feature>
<dbReference type="GO" id="GO:0006260">
    <property type="term" value="P:DNA replication"/>
    <property type="evidence" value="ECO:0007669"/>
    <property type="project" value="UniProtKB-KW"/>
</dbReference>
<dbReference type="GO" id="GO:0042276">
    <property type="term" value="P:error-prone translesion synthesis"/>
    <property type="evidence" value="ECO:0007669"/>
    <property type="project" value="TreeGrafter"/>
</dbReference>
<dbReference type="InterPro" id="IPR030559">
    <property type="entry name" value="PolZ_Rev3"/>
</dbReference>